<feature type="compositionally biased region" description="Polar residues" evidence="11">
    <location>
        <begin position="622"/>
        <end position="632"/>
    </location>
</feature>
<evidence type="ECO:0000256" key="6">
    <source>
        <dbReference type="ARBA" id="ARBA00022801"/>
    </source>
</evidence>
<dbReference type="PANTHER" id="PTHR24276:SF98">
    <property type="entry name" value="FI18310P1-RELATED"/>
    <property type="match status" value="1"/>
</dbReference>
<gene>
    <name evidence="14" type="ordered locus">TERTU_3388</name>
</gene>
<dbReference type="FunFam" id="2.40.10.10:FF:000120">
    <property type="entry name" value="Putative serine protease"/>
    <property type="match status" value="1"/>
</dbReference>
<keyword evidence="7 10" id="KW-0720">Serine protease</keyword>
<feature type="compositionally biased region" description="Acidic residues" evidence="11">
    <location>
        <begin position="563"/>
        <end position="580"/>
    </location>
</feature>
<dbReference type="RefSeq" id="WP_015817537.1">
    <property type="nucleotide sequence ID" value="NC_012997.1"/>
</dbReference>
<evidence type="ECO:0000313" key="15">
    <source>
        <dbReference type="Proteomes" id="UP000009080"/>
    </source>
</evidence>
<dbReference type="InterPro" id="IPR059100">
    <property type="entry name" value="TSP3_bac"/>
</dbReference>
<dbReference type="eggNOG" id="COG4886">
    <property type="taxonomic scope" value="Bacteria"/>
</dbReference>
<keyword evidence="3" id="KW-0964">Secreted</keyword>
<organism evidence="14 15">
    <name type="scientific">Teredinibacter turnerae (strain ATCC 39867 / T7901)</name>
    <dbReference type="NCBI Taxonomy" id="377629"/>
    <lineage>
        <taxon>Bacteria</taxon>
        <taxon>Pseudomonadati</taxon>
        <taxon>Pseudomonadota</taxon>
        <taxon>Gammaproteobacteria</taxon>
        <taxon>Cellvibrionales</taxon>
        <taxon>Cellvibrionaceae</taxon>
        <taxon>Teredinibacter</taxon>
    </lineage>
</organism>
<dbReference type="KEGG" id="ttu:TERTU_3388"/>
<dbReference type="PANTHER" id="PTHR24276">
    <property type="entry name" value="POLYSERASE-RELATED"/>
    <property type="match status" value="1"/>
</dbReference>
<dbReference type="InterPro" id="IPR001314">
    <property type="entry name" value="Peptidase_S1A"/>
</dbReference>
<feature type="domain" description="Peptidase S1" evidence="13">
    <location>
        <begin position="41"/>
        <end position="276"/>
    </location>
</feature>
<dbReference type="InterPro" id="IPR028974">
    <property type="entry name" value="TSP_type-3_rpt"/>
</dbReference>
<comment type="subcellular location">
    <subcellularLocation>
        <location evidence="1">Secreted</location>
    </subcellularLocation>
</comment>
<dbReference type="InterPro" id="IPR033116">
    <property type="entry name" value="TRYPSIN_SER"/>
</dbReference>
<dbReference type="AlphaFoldDB" id="C5BQP5"/>
<keyword evidence="9" id="KW-1015">Disulfide bond</keyword>
<dbReference type="SUPFAM" id="SSF50494">
    <property type="entry name" value="Trypsin-like serine proteases"/>
    <property type="match status" value="1"/>
</dbReference>
<dbReference type="GO" id="GO:0006508">
    <property type="term" value="P:proteolysis"/>
    <property type="evidence" value="ECO:0007669"/>
    <property type="project" value="UniProtKB-KW"/>
</dbReference>
<evidence type="ECO:0000313" key="14">
    <source>
        <dbReference type="EMBL" id="ACR11425.1"/>
    </source>
</evidence>
<dbReference type="Pfam" id="PF18884">
    <property type="entry name" value="TSP3_bac"/>
    <property type="match status" value="1"/>
</dbReference>
<dbReference type="PROSITE" id="PS51450">
    <property type="entry name" value="LRR"/>
    <property type="match status" value="3"/>
</dbReference>
<dbReference type="GO" id="GO:0004252">
    <property type="term" value="F:serine-type endopeptidase activity"/>
    <property type="evidence" value="ECO:0007669"/>
    <property type="project" value="InterPro"/>
</dbReference>
<dbReference type="STRING" id="377629.TERTU_3388"/>
<keyword evidence="6 10" id="KW-0378">Hydrolase</keyword>
<dbReference type="InterPro" id="IPR001254">
    <property type="entry name" value="Trypsin_dom"/>
</dbReference>
<comment type="similarity">
    <text evidence="2">Belongs to the peptidase S1 family.</text>
</comment>
<evidence type="ECO:0000256" key="12">
    <source>
        <dbReference type="SAM" id="SignalP"/>
    </source>
</evidence>
<dbReference type="SMART" id="SM00020">
    <property type="entry name" value="Tryp_SPc"/>
    <property type="match status" value="1"/>
</dbReference>
<dbReference type="InterPro" id="IPR018114">
    <property type="entry name" value="TRYPSIN_HIS"/>
</dbReference>
<evidence type="ECO:0000256" key="7">
    <source>
        <dbReference type="ARBA" id="ARBA00022825"/>
    </source>
</evidence>
<dbReference type="PROSITE" id="PS00134">
    <property type="entry name" value="TRYPSIN_HIS"/>
    <property type="match status" value="1"/>
</dbReference>
<dbReference type="Pfam" id="PF02412">
    <property type="entry name" value="TSP_3"/>
    <property type="match status" value="2"/>
</dbReference>
<dbReference type="Gene3D" id="3.80.10.10">
    <property type="entry name" value="Ribonuclease Inhibitor"/>
    <property type="match status" value="2"/>
</dbReference>
<feature type="signal peptide" evidence="12">
    <location>
        <begin position="1"/>
        <end position="23"/>
    </location>
</feature>
<keyword evidence="14" id="KW-0449">Lipoprotein</keyword>
<keyword evidence="4 10" id="KW-0645">Protease</keyword>
<dbReference type="InterPro" id="IPR043504">
    <property type="entry name" value="Peptidase_S1_PA_chymotrypsin"/>
</dbReference>
<dbReference type="HOGENOM" id="CLU_408777_0_0_6"/>
<dbReference type="SUPFAM" id="SSF103647">
    <property type="entry name" value="TSP type-3 repeat"/>
    <property type="match status" value="2"/>
</dbReference>
<evidence type="ECO:0000256" key="3">
    <source>
        <dbReference type="ARBA" id="ARBA00022525"/>
    </source>
</evidence>
<dbReference type="GO" id="GO:0005509">
    <property type="term" value="F:calcium ion binding"/>
    <property type="evidence" value="ECO:0007669"/>
    <property type="project" value="InterPro"/>
</dbReference>
<dbReference type="OrthoDB" id="5291933at2"/>
<dbReference type="GO" id="GO:0007155">
    <property type="term" value="P:cell adhesion"/>
    <property type="evidence" value="ECO:0007669"/>
    <property type="project" value="InterPro"/>
</dbReference>
<dbReference type="Gene3D" id="2.40.10.10">
    <property type="entry name" value="Trypsin-like serine proteases"/>
    <property type="match status" value="1"/>
</dbReference>
<dbReference type="PROSITE" id="PS00135">
    <property type="entry name" value="TRYPSIN_SER"/>
    <property type="match status" value="1"/>
</dbReference>
<name>C5BQP5_TERTT</name>
<protein>
    <submittedName>
        <fullName evidence="14">Trypsin domain lipoprotein</fullName>
    </submittedName>
</protein>
<dbReference type="InterPro" id="IPR001611">
    <property type="entry name" value="Leu-rich_rpt"/>
</dbReference>
<dbReference type="InterPro" id="IPR003367">
    <property type="entry name" value="Thrombospondin_3-like_rpt"/>
</dbReference>
<evidence type="ECO:0000256" key="5">
    <source>
        <dbReference type="ARBA" id="ARBA00022729"/>
    </source>
</evidence>
<evidence type="ECO:0000256" key="2">
    <source>
        <dbReference type="ARBA" id="ARBA00007664"/>
    </source>
</evidence>
<evidence type="ECO:0000256" key="8">
    <source>
        <dbReference type="ARBA" id="ARBA00022837"/>
    </source>
</evidence>
<keyword evidence="8" id="KW-0106">Calcium</keyword>
<dbReference type="CDD" id="cd00190">
    <property type="entry name" value="Tryp_SPc"/>
    <property type="match status" value="1"/>
</dbReference>
<dbReference type="EMBL" id="CP001614">
    <property type="protein sequence ID" value="ACR11425.1"/>
    <property type="molecule type" value="Genomic_DNA"/>
</dbReference>
<keyword evidence="15" id="KW-1185">Reference proteome</keyword>
<evidence type="ECO:0000256" key="10">
    <source>
        <dbReference type="RuleBase" id="RU363034"/>
    </source>
</evidence>
<dbReference type="InterPro" id="IPR050430">
    <property type="entry name" value="Peptidase_S1"/>
</dbReference>
<dbReference type="Gene3D" id="4.10.1080.10">
    <property type="entry name" value="TSP type-3 repeat"/>
    <property type="match status" value="1"/>
</dbReference>
<evidence type="ECO:0000256" key="9">
    <source>
        <dbReference type="ARBA" id="ARBA00023157"/>
    </source>
</evidence>
<dbReference type="InterPro" id="IPR009003">
    <property type="entry name" value="Peptidase_S1_PA"/>
</dbReference>
<dbReference type="eggNOG" id="COG5640">
    <property type="taxonomic scope" value="Bacteria"/>
</dbReference>
<evidence type="ECO:0000256" key="1">
    <source>
        <dbReference type="ARBA" id="ARBA00004613"/>
    </source>
</evidence>
<dbReference type="InterPro" id="IPR032675">
    <property type="entry name" value="LRR_dom_sf"/>
</dbReference>
<dbReference type="SUPFAM" id="SSF52058">
    <property type="entry name" value="L domain-like"/>
    <property type="match status" value="1"/>
</dbReference>
<evidence type="ECO:0000256" key="11">
    <source>
        <dbReference type="SAM" id="MobiDB-lite"/>
    </source>
</evidence>
<dbReference type="PROSITE" id="PS50240">
    <property type="entry name" value="TRYPSIN_DOM"/>
    <property type="match status" value="1"/>
</dbReference>
<feature type="compositionally biased region" description="Acidic residues" evidence="11">
    <location>
        <begin position="594"/>
        <end position="610"/>
    </location>
</feature>
<evidence type="ECO:0000256" key="4">
    <source>
        <dbReference type="ARBA" id="ARBA00022670"/>
    </source>
</evidence>
<dbReference type="Proteomes" id="UP000009080">
    <property type="component" value="Chromosome"/>
</dbReference>
<dbReference type="Pfam" id="PF00089">
    <property type="entry name" value="Trypsin"/>
    <property type="match status" value="1"/>
</dbReference>
<sequence length="672" mass="71200">MKSRFAFLSALLLLTLGAHTSRAAVKPDHPRSQSPEIVPYIVGGGNAEAGAWGFTVALMRNASSPFEGYTCTGTLIGPDVVLTAAHCVENASTESLQVYAGSYDLNNRNGDGQLIDVRKIRIHEEYNTRTLVNDIAVVFLAEPVDLPTVKLISAQALAALVPGTRLSVAGWGSTRPVGDRYSPTLKSVDVNYVDNATCNTAFEDAVTDEMMCAGVAEGGKDACDGDSGGPLVMELDGTRYQVGIVSSGASECGQAGFYGVYTRLSVMDSWLEKAVTELITLNTVDDQNLQACIEQTALSRGWTRVDEVSEVVCENANITSLDGLAVYTQLRTLGLAGNPLQDLTVLPELSNLQQLDLANTAIADLGTLAEMPWLSSVTLSGLDHITCVDVNSGPYSYGELADAACFNNVLGIELADAALASCIRNIVLEDGVTAPDQIELVNCSNKGVASLQGLQAFTGLRSLHVLGGQISDVSPLSNLVELRQLTLFANNVSDLSPLAGLVNLYWLDISDNQVSDLSPLVNLVNLSAFFIEGNSGITCMPVSGRQLAYDDIPASCFSTEPTPDPEEIDSDGDGIIDAEDNCPGRANPGQRNSDDDERGDACDHDDDNDGFSDRAERDAGSNPLNPYSTPETIHQDADGDGILDAEDNCPLVYNPGQVDRDGDGIGNACDAR</sequence>
<feature type="region of interest" description="Disordered" evidence="11">
    <location>
        <begin position="554"/>
        <end position="672"/>
    </location>
</feature>
<feature type="compositionally biased region" description="Acidic residues" evidence="11">
    <location>
        <begin position="638"/>
        <end position="647"/>
    </location>
</feature>
<dbReference type="PRINTS" id="PR00722">
    <property type="entry name" value="CHYMOTRYPSIN"/>
</dbReference>
<keyword evidence="5 12" id="KW-0732">Signal</keyword>
<evidence type="ECO:0000259" key="13">
    <source>
        <dbReference type="PROSITE" id="PS50240"/>
    </source>
</evidence>
<reference evidence="14 15" key="1">
    <citation type="journal article" date="2009" name="PLoS ONE">
        <title>The complete genome of Teredinibacter turnerae T7901: an intracellular endosymbiont of marine wood-boring bivalves (shipworms).</title>
        <authorList>
            <person name="Yang J.C."/>
            <person name="Madupu R."/>
            <person name="Durkin A.S."/>
            <person name="Ekborg N.A."/>
            <person name="Pedamallu C.S."/>
            <person name="Hostetler J.B."/>
            <person name="Radune D."/>
            <person name="Toms B.S."/>
            <person name="Henrissat B."/>
            <person name="Coutinho P.M."/>
            <person name="Schwarz S."/>
            <person name="Field L."/>
            <person name="Trindade-Silva A.E."/>
            <person name="Soares C.A.G."/>
            <person name="Elshahawi S."/>
            <person name="Hanora A."/>
            <person name="Schmidt E.W."/>
            <person name="Haygood M.G."/>
            <person name="Posfai J."/>
            <person name="Benner J."/>
            <person name="Madinger C."/>
            <person name="Nove J."/>
            <person name="Anton B."/>
            <person name="Chaudhary K."/>
            <person name="Foster J."/>
            <person name="Holman A."/>
            <person name="Kumar S."/>
            <person name="Lessard P.A."/>
            <person name="Luyten Y.A."/>
            <person name="Slatko B."/>
            <person name="Wood N."/>
            <person name="Wu B."/>
            <person name="Teplitski M."/>
            <person name="Mougous J.D."/>
            <person name="Ward N."/>
            <person name="Eisen J.A."/>
            <person name="Badger J.H."/>
            <person name="Distel D.L."/>
        </authorList>
    </citation>
    <scope>NUCLEOTIDE SEQUENCE [LARGE SCALE GENOMIC DNA]</scope>
    <source>
        <strain evidence="15">ATCC 39867 / T7901</strain>
    </source>
</reference>
<feature type="chain" id="PRO_5002948831" evidence="12">
    <location>
        <begin position="24"/>
        <end position="672"/>
    </location>
</feature>
<proteinExistence type="inferred from homology"/>
<accession>C5BQP5</accession>